<dbReference type="InterPro" id="IPR038763">
    <property type="entry name" value="DHH_sf"/>
</dbReference>
<feature type="domain" description="DDH" evidence="1">
    <location>
        <begin position="15"/>
        <end position="152"/>
    </location>
</feature>
<dbReference type="AlphaFoldDB" id="A0A3D8TUJ0"/>
<evidence type="ECO:0000313" key="4">
    <source>
        <dbReference type="Proteomes" id="UP000257055"/>
    </source>
</evidence>
<gene>
    <name evidence="3" type="ORF">UR08_04415</name>
</gene>
<dbReference type="SUPFAM" id="SSF64182">
    <property type="entry name" value="DHH phosphoesterases"/>
    <property type="match status" value="1"/>
</dbReference>
<evidence type="ECO:0000259" key="2">
    <source>
        <dbReference type="Pfam" id="PF02272"/>
    </source>
</evidence>
<evidence type="ECO:0000259" key="1">
    <source>
        <dbReference type="Pfam" id="PF01368"/>
    </source>
</evidence>
<evidence type="ECO:0000313" key="3">
    <source>
        <dbReference type="EMBL" id="RDX02756.1"/>
    </source>
</evidence>
<dbReference type="Proteomes" id="UP000257055">
    <property type="component" value="Unassembled WGS sequence"/>
</dbReference>
<dbReference type="GO" id="GO:0003676">
    <property type="term" value="F:nucleic acid binding"/>
    <property type="evidence" value="ECO:0007669"/>
    <property type="project" value="InterPro"/>
</dbReference>
<dbReference type="PANTHER" id="PTHR47618">
    <property type="entry name" value="BIFUNCTIONAL OLIGORIBONUCLEASE AND PAP PHOSPHATASE NRNA"/>
    <property type="match status" value="1"/>
</dbReference>
<dbReference type="RefSeq" id="WP_115752444.1">
    <property type="nucleotide sequence ID" value="NZ_LARY01000001.1"/>
</dbReference>
<organism evidence="3 4">
    <name type="scientific">Listeria kieliensis</name>
    <dbReference type="NCBI Taxonomy" id="1621700"/>
    <lineage>
        <taxon>Bacteria</taxon>
        <taxon>Bacillati</taxon>
        <taxon>Bacillota</taxon>
        <taxon>Bacilli</taxon>
        <taxon>Bacillales</taxon>
        <taxon>Listeriaceae</taxon>
        <taxon>Listeria</taxon>
    </lineage>
</organism>
<accession>A0A3D8TUJ0</accession>
<comment type="caution">
    <text evidence="3">The sequence shown here is derived from an EMBL/GenBank/DDBJ whole genome shotgun (WGS) entry which is preliminary data.</text>
</comment>
<dbReference type="InterPro" id="IPR051319">
    <property type="entry name" value="Oligoribo/pAp-PDE_c-di-AMP_PDE"/>
</dbReference>
<dbReference type="Gene3D" id="3.90.1640.10">
    <property type="entry name" value="inorganic pyrophosphatase (n-terminal core)"/>
    <property type="match status" value="1"/>
</dbReference>
<dbReference type="Gene3D" id="3.10.310.30">
    <property type="match status" value="1"/>
</dbReference>
<proteinExistence type="predicted"/>
<dbReference type="Pfam" id="PF02272">
    <property type="entry name" value="DHHA1"/>
    <property type="match status" value="1"/>
</dbReference>
<keyword evidence="4" id="KW-1185">Reference proteome</keyword>
<reference evidence="4" key="1">
    <citation type="submission" date="2015-04" db="EMBL/GenBank/DDBJ databases">
        <authorList>
            <person name="Schardt J."/>
            <person name="Mueller-Herbst S."/>
            <person name="Scherer S."/>
            <person name="Huptas C."/>
        </authorList>
    </citation>
    <scope>NUCLEOTIDE SEQUENCE [LARGE SCALE GENOMIC DNA]</scope>
    <source>
        <strain evidence="4">Kiel-L1</strain>
    </source>
</reference>
<sequence>MKKEILKAIEAYETVILHRHVRPDPDAYGSQMGLAAIIRASFPDKNVYSVGEAEPSLAFLGELDTISDDVYHGALVIVCDTANTERIDDARYTQGDKLIKIDHHPNDDVYGDLIWVNTKASSCSEMITAFYEEFSDQLVLNGTAARLLYGGIVGDTGRFLYPSTTEETFRMAAKLVEFSFDRSALYQKLYEVPLNVMRLSGYIFEHFDLEENGAATIYISKEILSKFDCTAKQASNLVSSVENAKGLKAWLMFIEEKDEIRVRLRSKGPVINELAKEYRGGGHPLASGATVYTQTEVQEMRDKLIQLCDQYKKDL</sequence>
<dbReference type="InterPro" id="IPR003156">
    <property type="entry name" value="DHHA1_dom"/>
</dbReference>
<dbReference type="InterPro" id="IPR001667">
    <property type="entry name" value="DDH_dom"/>
</dbReference>
<name>A0A3D8TUJ0_9LIST</name>
<dbReference type="EMBL" id="LARY01000001">
    <property type="protein sequence ID" value="RDX02756.1"/>
    <property type="molecule type" value="Genomic_DNA"/>
</dbReference>
<protein>
    <submittedName>
        <fullName evidence="3">Oligoribonuclease</fullName>
    </submittedName>
</protein>
<dbReference type="Pfam" id="PF01368">
    <property type="entry name" value="DHH"/>
    <property type="match status" value="1"/>
</dbReference>
<dbReference type="PANTHER" id="PTHR47618:SF1">
    <property type="entry name" value="BIFUNCTIONAL OLIGORIBONUCLEASE AND PAP PHOSPHATASE NRNA"/>
    <property type="match status" value="1"/>
</dbReference>
<feature type="domain" description="DHHA1" evidence="2">
    <location>
        <begin position="223"/>
        <end position="308"/>
    </location>
</feature>